<reference evidence="3" key="1">
    <citation type="submission" date="2024-09" db="EMBL/GenBank/DDBJ databases">
        <authorList>
            <person name="Sun Q."/>
        </authorList>
    </citation>
    <scope>NUCLEOTIDE SEQUENCE [LARGE SCALE GENOMIC DNA]</scope>
    <source>
        <strain evidence="3">JCM 31273</strain>
    </source>
</reference>
<dbReference type="RefSeq" id="WP_222921331.1">
    <property type="nucleotide sequence ID" value="NZ_CP082286.1"/>
</dbReference>
<name>A0ABD5MQA1_9EURY</name>
<evidence type="ECO:0000313" key="3">
    <source>
        <dbReference type="EMBL" id="MFB9825528.1"/>
    </source>
</evidence>
<dbReference type="EMBL" id="JBHMAJ010000009">
    <property type="protein sequence ID" value="MFB9825528.1"/>
    <property type="molecule type" value="Genomic_DNA"/>
</dbReference>
<comment type="caution">
    <text evidence="3">The sequence shown here is derived from an EMBL/GenBank/DDBJ whole genome shotgun (WGS) entry which is preliminary data.</text>
</comment>
<feature type="region of interest" description="Disordered" evidence="1">
    <location>
        <begin position="36"/>
        <end position="63"/>
    </location>
</feature>
<dbReference type="AlphaFoldDB" id="A0ABD5MQA1"/>
<protein>
    <submittedName>
        <fullName evidence="3">MarR family transcriptional regulator</fullName>
    </submittedName>
</protein>
<evidence type="ECO:0000259" key="2">
    <source>
        <dbReference type="Pfam" id="PF12802"/>
    </source>
</evidence>
<evidence type="ECO:0000313" key="4">
    <source>
        <dbReference type="Proteomes" id="UP001589595"/>
    </source>
</evidence>
<evidence type="ECO:0000256" key="1">
    <source>
        <dbReference type="SAM" id="MobiDB-lite"/>
    </source>
</evidence>
<keyword evidence="4" id="KW-1185">Reference proteome</keyword>
<dbReference type="GeneID" id="67211446"/>
<dbReference type="InterPro" id="IPR011991">
    <property type="entry name" value="ArsR-like_HTH"/>
</dbReference>
<dbReference type="GO" id="GO:0006355">
    <property type="term" value="P:regulation of DNA-templated transcription"/>
    <property type="evidence" value="ECO:0007669"/>
    <property type="project" value="UniProtKB-ARBA"/>
</dbReference>
<dbReference type="InterPro" id="IPR036388">
    <property type="entry name" value="WH-like_DNA-bd_sf"/>
</dbReference>
<dbReference type="Proteomes" id="UP001589595">
    <property type="component" value="Unassembled WGS sequence"/>
</dbReference>
<organism evidence="3 4">
    <name type="scientific">Halobaculum roseum</name>
    <dbReference type="NCBI Taxonomy" id="2175149"/>
    <lineage>
        <taxon>Archaea</taxon>
        <taxon>Methanobacteriati</taxon>
        <taxon>Methanobacteriota</taxon>
        <taxon>Stenosarchaea group</taxon>
        <taxon>Halobacteria</taxon>
        <taxon>Halobacteriales</taxon>
        <taxon>Haloferacaceae</taxon>
        <taxon>Halobaculum</taxon>
    </lineage>
</organism>
<feature type="domain" description="HTH marR-type" evidence="2">
    <location>
        <begin position="75"/>
        <end position="132"/>
    </location>
</feature>
<dbReference type="CDD" id="cd00090">
    <property type="entry name" value="HTH_ARSR"/>
    <property type="match status" value="1"/>
</dbReference>
<accession>A0ABD5MQA1</accession>
<dbReference type="InterPro" id="IPR036390">
    <property type="entry name" value="WH_DNA-bd_sf"/>
</dbReference>
<proteinExistence type="predicted"/>
<gene>
    <name evidence="3" type="ORF">ACFFOL_15260</name>
</gene>
<sequence>MGTIDDPYRLVECSDCGALAVGGDEVGCCGSAMTPVGRPGDDATDATPSPGAPDRADDFGDPPEPDLDELLRVVFGMSPAELDVCLCVMEHGTVSVAELTDRVDYDRSVVARHLNHLADLGVVEKRRQILDRGGDVYVYTPEPPETVRRRFRETFLRWAAVGVDRIDDLSREKVEGIAEAASATEWTVFRES</sequence>
<dbReference type="Pfam" id="PF12802">
    <property type="entry name" value="MarR_2"/>
    <property type="match status" value="1"/>
</dbReference>
<dbReference type="SUPFAM" id="SSF46785">
    <property type="entry name" value="Winged helix' DNA-binding domain"/>
    <property type="match status" value="1"/>
</dbReference>
<dbReference type="InterPro" id="IPR000835">
    <property type="entry name" value="HTH_MarR-typ"/>
</dbReference>
<dbReference type="Gene3D" id="1.10.10.10">
    <property type="entry name" value="Winged helix-like DNA-binding domain superfamily/Winged helix DNA-binding domain"/>
    <property type="match status" value="1"/>
</dbReference>